<reference evidence="7 8" key="1">
    <citation type="submission" date="2017-04" db="EMBL/GenBank/DDBJ databases">
        <authorList>
            <person name="Afonso C.L."/>
            <person name="Miller P.J."/>
            <person name="Scott M.A."/>
            <person name="Spackman E."/>
            <person name="Goraichik I."/>
            <person name="Dimitrov K.M."/>
            <person name="Suarez D.L."/>
            <person name="Swayne D.E."/>
        </authorList>
    </citation>
    <scope>NUCLEOTIDE SEQUENCE [LARGE SCALE GENOMIC DNA]</scope>
    <source>
        <strain evidence="7 8">DSM 23236</strain>
    </source>
</reference>
<dbReference type="AlphaFoldDB" id="A0A1W1XL62"/>
<dbReference type="Proteomes" id="UP000192761">
    <property type="component" value="Unassembled WGS sequence"/>
</dbReference>
<dbReference type="PANTHER" id="PTHR23291">
    <property type="entry name" value="BAX INHIBITOR-RELATED"/>
    <property type="match status" value="1"/>
</dbReference>
<keyword evidence="4 6" id="KW-1133">Transmembrane helix</keyword>
<feature type="transmembrane region" description="Helical" evidence="6">
    <location>
        <begin position="137"/>
        <end position="159"/>
    </location>
</feature>
<dbReference type="RefSeq" id="WP_084090594.1">
    <property type="nucleotide sequence ID" value="NZ_FWXD01000010.1"/>
</dbReference>
<dbReference type="CDD" id="cd10433">
    <property type="entry name" value="YccA_like"/>
    <property type="match status" value="1"/>
</dbReference>
<evidence type="ECO:0000256" key="1">
    <source>
        <dbReference type="ARBA" id="ARBA00004651"/>
    </source>
</evidence>
<sequence length="225" mass="24179">MQLNTATYGGDSLAVERNKVLRNTYALLALTMLPTAAGALLGIAMHFRVSMGLGMLLFIGISFAAFYAIEKTKESATGVVLLLAYTGFMGLWLSQILQVALRFSNGGQMIGMAAVGTAAIFLSLSAVATVTKKDFSFMGKFLFVGLVLLVLASLANLFFQIPAASLAISAVALLVFSGYILYDTSRIVNGGETNYISATLQLYLDVYNIFVHLLNILMMLTGRRD</sequence>
<feature type="transmembrane region" description="Helical" evidence="6">
    <location>
        <begin position="51"/>
        <end position="69"/>
    </location>
</feature>
<evidence type="ECO:0000256" key="2">
    <source>
        <dbReference type="ARBA" id="ARBA00022475"/>
    </source>
</evidence>
<accession>A0A1W1XL62</accession>
<evidence type="ECO:0000256" key="3">
    <source>
        <dbReference type="ARBA" id="ARBA00022692"/>
    </source>
</evidence>
<feature type="transmembrane region" description="Helical" evidence="6">
    <location>
        <begin position="109"/>
        <end position="131"/>
    </location>
</feature>
<dbReference type="Pfam" id="PF01027">
    <property type="entry name" value="Bax1-I"/>
    <property type="match status" value="1"/>
</dbReference>
<evidence type="ECO:0008006" key="9">
    <source>
        <dbReference type="Google" id="ProtNLM"/>
    </source>
</evidence>
<dbReference type="InterPro" id="IPR006214">
    <property type="entry name" value="Bax_inhibitor_1-related"/>
</dbReference>
<dbReference type="STRING" id="1121001.SAMN02745857_01934"/>
<evidence type="ECO:0000256" key="6">
    <source>
        <dbReference type="RuleBase" id="RU004379"/>
    </source>
</evidence>
<dbReference type="EMBL" id="FWXD01000010">
    <property type="protein sequence ID" value="SMC24719.1"/>
    <property type="molecule type" value="Genomic_DNA"/>
</dbReference>
<comment type="similarity">
    <text evidence="6">Belongs to the BI1 family.</text>
</comment>
<evidence type="ECO:0000256" key="4">
    <source>
        <dbReference type="ARBA" id="ARBA00022989"/>
    </source>
</evidence>
<feature type="transmembrane region" description="Helical" evidence="6">
    <location>
        <begin position="202"/>
        <end position="220"/>
    </location>
</feature>
<dbReference type="OrthoDB" id="9813298at2"/>
<gene>
    <name evidence="7" type="ORF">SAMN02745857_01934</name>
</gene>
<keyword evidence="2" id="KW-1003">Cell membrane</keyword>
<feature type="transmembrane region" description="Helical" evidence="6">
    <location>
        <begin position="166"/>
        <end position="182"/>
    </location>
</feature>
<name>A0A1W1XL62_9NEIS</name>
<keyword evidence="5 6" id="KW-0472">Membrane</keyword>
<keyword evidence="3 6" id="KW-0812">Transmembrane</keyword>
<evidence type="ECO:0000313" key="7">
    <source>
        <dbReference type="EMBL" id="SMC24719.1"/>
    </source>
</evidence>
<evidence type="ECO:0000313" key="8">
    <source>
        <dbReference type="Proteomes" id="UP000192761"/>
    </source>
</evidence>
<feature type="transmembrane region" description="Helical" evidence="6">
    <location>
        <begin position="75"/>
        <end position="97"/>
    </location>
</feature>
<evidence type="ECO:0000256" key="5">
    <source>
        <dbReference type="ARBA" id="ARBA00023136"/>
    </source>
</evidence>
<keyword evidence="8" id="KW-1185">Reference proteome</keyword>
<dbReference type="GO" id="GO:0005886">
    <property type="term" value="C:plasma membrane"/>
    <property type="evidence" value="ECO:0007669"/>
    <property type="project" value="UniProtKB-SubCell"/>
</dbReference>
<proteinExistence type="inferred from homology"/>
<organism evidence="7 8">
    <name type="scientific">Andreprevotia lacus DSM 23236</name>
    <dbReference type="NCBI Taxonomy" id="1121001"/>
    <lineage>
        <taxon>Bacteria</taxon>
        <taxon>Pseudomonadati</taxon>
        <taxon>Pseudomonadota</taxon>
        <taxon>Betaproteobacteria</taxon>
        <taxon>Neisseriales</taxon>
        <taxon>Chitinibacteraceae</taxon>
        <taxon>Andreprevotia</taxon>
    </lineage>
</organism>
<feature type="transmembrane region" description="Helical" evidence="6">
    <location>
        <begin position="25"/>
        <end position="44"/>
    </location>
</feature>
<dbReference type="PANTHER" id="PTHR23291:SF115">
    <property type="entry name" value="MODULATOR OF FTSH PROTEASE YCCA"/>
    <property type="match status" value="1"/>
</dbReference>
<protein>
    <recommendedName>
        <fullName evidence="9">Modulator of FtsH protease</fullName>
    </recommendedName>
</protein>
<comment type="subcellular location">
    <subcellularLocation>
        <location evidence="1">Cell membrane</location>
        <topology evidence="1">Multi-pass membrane protein</topology>
    </subcellularLocation>
</comment>